<evidence type="ECO:0000313" key="2">
    <source>
        <dbReference type="EMBL" id="SFE02648.1"/>
    </source>
</evidence>
<protein>
    <submittedName>
        <fullName evidence="2">Uncharacterized protein</fullName>
    </submittedName>
</protein>
<evidence type="ECO:0000313" key="3">
    <source>
        <dbReference type="Proteomes" id="UP000198639"/>
    </source>
</evidence>
<keyword evidence="1" id="KW-0812">Transmembrane</keyword>
<keyword evidence="1" id="KW-0472">Membrane</keyword>
<dbReference type="InterPro" id="IPR046291">
    <property type="entry name" value="DUF6328"/>
</dbReference>
<evidence type="ECO:0000256" key="1">
    <source>
        <dbReference type="SAM" id="Phobius"/>
    </source>
</evidence>
<feature type="transmembrane region" description="Helical" evidence="1">
    <location>
        <begin position="48"/>
        <end position="77"/>
    </location>
</feature>
<dbReference type="Proteomes" id="UP000198639">
    <property type="component" value="Unassembled WGS sequence"/>
</dbReference>
<proteinExistence type="predicted"/>
<gene>
    <name evidence="2" type="ORF">SAMN05216204_1621</name>
</gene>
<feature type="transmembrane region" description="Helical" evidence="1">
    <location>
        <begin position="24"/>
        <end position="42"/>
    </location>
</feature>
<reference evidence="3" key="1">
    <citation type="submission" date="2016-10" db="EMBL/GenBank/DDBJ databases">
        <authorList>
            <person name="Varghese N."/>
            <person name="Submissions S."/>
        </authorList>
    </citation>
    <scope>NUCLEOTIDE SEQUENCE [LARGE SCALE GENOMIC DNA]</scope>
    <source>
        <strain evidence="3">CGMCC 1.12041</strain>
    </source>
</reference>
<name>A0A1I1X7R1_9BURK</name>
<sequence length="166" mass="18177">MEKELTETEQLDAGMRNIIEEARVILPGVQALFGFQTIAVFSDRFAELAYYAKACHAVGLIMVIVSVAMVMTPAIYYRTCHGHATRSMVSLSSTMIRGALAPLAIGLALDMFTVIHVVTVGMPEHMMLSVAAALGTLALLTSLWFILPRQARALVRRERTVTRQPG</sequence>
<dbReference type="STRING" id="1164594.SAMN05216204_1621"/>
<dbReference type="AlphaFoldDB" id="A0A1I1X7R1"/>
<keyword evidence="3" id="KW-1185">Reference proteome</keyword>
<dbReference type="EMBL" id="FOLD01000062">
    <property type="protein sequence ID" value="SFE02648.1"/>
    <property type="molecule type" value="Genomic_DNA"/>
</dbReference>
<feature type="transmembrane region" description="Helical" evidence="1">
    <location>
        <begin position="126"/>
        <end position="147"/>
    </location>
</feature>
<dbReference type="OrthoDB" id="6024366at2"/>
<keyword evidence="1" id="KW-1133">Transmembrane helix</keyword>
<dbReference type="RefSeq" id="WP_091877635.1">
    <property type="nucleotide sequence ID" value="NZ_FOLD01000062.1"/>
</dbReference>
<accession>A0A1I1X7R1</accession>
<dbReference type="Pfam" id="PF19853">
    <property type="entry name" value="DUF6328"/>
    <property type="match status" value="1"/>
</dbReference>
<feature type="transmembrane region" description="Helical" evidence="1">
    <location>
        <begin position="98"/>
        <end position="120"/>
    </location>
</feature>
<organism evidence="2 3">
    <name type="scientific">Massilia yuzhufengensis</name>
    <dbReference type="NCBI Taxonomy" id="1164594"/>
    <lineage>
        <taxon>Bacteria</taxon>
        <taxon>Pseudomonadati</taxon>
        <taxon>Pseudomonadota</taxon>
        <taxon>Betaproteobacteria</taxon>
        <taxon>Burkholderiales</taxon>
        <taxon>Oxalobacteraceae</taxon>
        <taxon>Telluria group</taxon>
        <taxon>Massilia</taxon>
    </lineage>
</organism>